<dbReference type="AlphaFoldDB" id="A0A5D2ER61"/>
<evidence type="ECO:0000313" key="3">
    <source>
        <dbReference type="Proteomes" id="UP000323506"/>
    </source>
</evidence>
<protein>
    <submittedName>
        <fullName evidence="2">Uncharacterized protein</fullName>
    </submittedName>
</protein>
<reference evidence="2 3" key="1">
    <citation type="submission" date="2019-06" db="EMBL/GenBank/DDBJ databases">
        <title>WGS assembly of Gossypium darwinii.</title>
        <authorList>
            <person name="Chen Z.J."/>
            <person name="Sreedasyam A."/>
            <person name="Ando A."/>
            <person name="Song Q."/>
            <person name="De L."/>
            <person name="Hulse-Kemp A."/>
            <person name="Ding M."/>
            <person name="Ye W."/>
            <person name="Kirkbride R."/>
            <person name="Jenkins J."/>
            <person name="Plott C."/>
            <person name="Lovell J."/>
            <person name="Lin Y.-M."/>
            <person name="Vaughn R."/>
            <person name="Liu B."/>
            <person name="Li W."/>
            <person name="Simpson S."/>
            <person name="Scheffler B."/>
            <person name="Saski C."/>
            <person name="Grover C."/>
            <person name="Hu G."/>
            <person name="Conover J."/>
            <person name="Carlson J."/>
            <person name="Shu S."/>
            <person name="Boston L."/>
            <person name="Williams M."/>
            <person name="Peterson D."/>
            <person name="Mcgee K."/>
            <person name="Jones D."/>
            <person name="Wendel J."/>
            <person name="Stelly D."/>
            <person name="Grimwood J."/>
            <person name="Schmutz J."/>
        </authorList>
    </citation>
    <scope>NUCLEOTIDE SEQUENCE [LARGE SCALE GENOMIC DNA]</scope>
    <source>
        <strain evidence="2">1808015.09</strain>
    </source>
</reference>
<keyword evidence="1" id="KW-0472">Membrane</keyword>
<sequence length="77" mass="9128">MRIIERDDKDISFVFFICTICMRIVVAMGLKNEIVFLEWRVQWGLGRKCLGFVCFEGVYGLSFQVFSRQLIQWMGPR</sequence>
<keyword evidence="3" id="KW-1185">Reference proteome</keyword>
<dbReference type="EMBL" id="CM017698">
    <property type="protein sequence ID" value="TYG95398.1"/>
    <property type="molecule type" value="Genomic_DNA"/>
</dbReference>
<proteinExistence type="predicted"/>
<dbReference type="Proteomes" id="UP000323506">
    <property type="component" value="Chromosome A11"/>
</dbReference>
<evidence type="ECO:0000313" key="2">
    <source>
        <dbReference type="EMBL" id="TYG95398.1"/>
    </source>
</evidence>
<keyword evidence="1" id="KW-0812">Transmembrane</keyword>
<evidence type="ECO:0000256" key="1">
    <source>
        <dbReference type="SAM" id="Phobius"/>
    </source>
</evidence>
<organism evidence="2 3">
    <name type="scientific">Gossypium darwinii</name>
    <name type="common">Darwin's cotton</name>
    <name type="synonym">Gossypium barbadense var. darwinii</name>
    <dbReference type="NCBI Taxonomy" id="34276"/>
    <lineage>
        <taxon>Eukaryota</taxon>
        <taxon>Viridiplantae</taxon>
        <taxon>Streptophyta</taxon>
        <taxon>Embryophyta</taxon>
        <taxon>Tracheophyta</taxon>
        <taxon>Spermatophyta</taxon>
        <taxon>Magnoliopsida</taxon>
        <taxon>eudicotyledons</taxon>
        <taxon>Gunneridae</taxon>
        <taxon>Pentapetalae</taxon>
        <taxon>rosids</taxon>
        <taxon>malvids</taxon>
        <taxon>Malvales</taxon>
        <taxon>Malvaceae</taxon>
        <taxon>Malvoideae</taxon>
        <taxon>Gossypium</taxon>
    </lineage>
</organism>
<keyword evidence="1" id="KW-1133">Transmembrane helix</keyword>
<feature type="transmembrane region" description="Helical" evidence="1">
    <location>
        <begin position="12"/>
        <end position="30"/>
    </location>
</feature>
<gene>
    <name evidence="2" type="ORF">ES288_A11G264300v1</name>
</gene>
<accession>A0A5D2ER61</accession>
<name>A0A5D2ER61_GOSDA</name>